<proteinExistence type="predicted"/>
<protein>
    <submittedName>
        <fullName evidence="6">Fatty acid metabolism regulator protein</fullName>
    </submittedName>
</protein>
<feature type="DNA-binding region" description="H-T-H motif" evidence="4">
    <location>
        <begin position="37"/>
        <end position="56"/>
    </location>
</feature>
<evidence type="ECO:0000256" key="2">
    <source>
        <dbReference type="ARBA" id="ARBA00023125"/>
    </source>
</evidence>
<dbReference type="KEGG" id="knv:Pan216_16390"/>
<evidence type="ECO:0000313" key="7">
    <source>
        <dbReference type="Proteomes" id="UP000317093"/>
    </source>
</evidence>
<keyword evidence="1" id="KW-0805">Transcription regulation</keyword>
<keyword evidence="7" id="KW-1185">Reference proteome</keyword>
<reference evidence="6 7" key="1">
    <citation type="submission" date="2019-02" db="EMBL/GenBank/DDBJ databases">
        <title>Deep-cultivation of Planctomycetes and their phenomic and genomic characterization uncovers novel biology.</title>
        <authorList>
            <person name="Wiegand S."/>
            <person name="Jogler M."/>
            <person name="Boedeker C."/>
            <person name="Pinto D."/>
            <person name="Vollmers J."/>
            <person name="Rivas-Marin E."/>
            <person name="Kohn T."/>
            <person name="Peeters S.H."/>
            <person name="Heuer A."/>
            <person name="Rast P."/>
            <person name="Oberbeckmann S."/>
            <person name="Bunk B."/>
            <person name="Jeske O."/>
            <person name="Meyerdierks A."/>
            <person name="Storesund J.E."/>
            <person name="Kallscheuer N."/>
            <person name="Luecker S."/>
            <person name="Lage O.M."/>
            <person name="Pohl T."/>
            <person name="Merkel B.J."/>
            <person name="Hornburger P."/>
            <person name="Mueller R.-W."/>
            <person name="Bruemmer F."/>
            <person name="Labrenz M."/>
            <person name="Spormann A.M."/>
            <person name="Op den Camp H."/>
            <person name="Overmann J."/>
            <person name="Amann R."/>
            <person name="Jetten M.S.M."/>
            <person name="Mascher T."/>
            <person name="Medema M.H."/>
            <person name="Devos D.P."/>
            <person name="Kaster A.-K."/>
            <person name="Ovreas L."/>
            <person name="Rohde M."/>
            <person name="Galperin M.Y."/>
            <person name="Jogler C."/>
        </authorList>
    </citation>
    <scope>NUCLEOTIDE SEQUENCE [LARGE SCALE GENOMIC DNA]</scope>
    <source>
        <strain evidence="6 7">Pan216</strain>
    </source>
</reference>
<accession>A0A518B1E8</accession>
<evidence type="ECO:0000256" key="4">
    <source>
        <dbReference type="PROSITE-ProRule" id="PRU00335"/>
    </source>
</evidence>
<name>A0A518B1E8_9BACT</name>
<dbReference type="PANTHER" id="PTHR30055:SF234">
    <property type="entry name" value="HTH-TYPE TRANSCRIPTIONAL REGULATOR BETI"/>
    <property type="match status" value="1"/>
</dbReference>
<organism evidence="6 7">
    <name type="scientific">Kolteria novifilia</name>
    <dbReference type="NCBI Taxonomy" id="2527975"/>
    <lineage>
        <taxon>Bacteria</taxon>
        <taxon>Pseudomonadati</taxon>
        <taxon>Planctomycetota</taxon>
        <taxon>Planctomycetia</taxon>
        <taxon>Kolteriales</taxon>
        <taxon>Kolteriaceae</taxon>
        <taxon>Kolteria</taxon>
    </lineage>
</organism>
<dbReference type="InterPro" id="IPR001647">
    <property type="entry name" value="HTH_TetR"/>
</dbReference>
<dbReference type="Pfam" id="PF00440">
    <property type="entry name" value="TetR_N"/>
    <property type="match status" value="1"/>
</dbReference>
<dbReference type="Gene3D" id="1.10.10.60">
    <property type="entry name" value="Homeodomain-like"/>
    <property type="match status" value="1"/>
</dbReference>
<dbReference type="EMBL" id="CP036279">
    <property type="protein sequence ID" value="QDU60787.1"/>
    <property type="molecule type" value="Genomic_DNA"/>
</dbReference>
<keyword evidence="3" id="KW-0804">Transcription</keyword>
<dbReference type="Proteomes" id="UP000317093">
    <property type="component" value="Chromosome"/>
</dbReference>
<dbReference type="GO" id="GO:0000976">
    <property type="term" value="F:transcription cis-regulatory region binding"/>
    <property type="evidence" value="ECO:0007669"/>
    <property type="project" value="TreeGrafter"/>
</dbReference>
<dbReference type="PRINTS" id="PR00455">
    <property type="entry name" value="HTHTETR"/>
</dbReference>
<dbReference type="Gene3D" id="1.10.357.10">
    <property type="entry name" value="Tetracycline Repressor, domain 2"/>
    <property type="match status" value="1"/>
</dbReference>
<feature type="domain" description="HTH tetR-type" evidence="5">
    <location>
        <begin position="14"/>
        <end position="74"/>
    </location>
</feature>
<dbReference type="GO" id="GO:0003700">
    <property type="term" value="F:DNA-binding transcription factor activity"/>
    <property type="evidence" value="ECO:0007669"/>
    <property type="project" value="TreeGrafter"/>
</dbReference>
<dbReference type="RefSeq" id="WP_145257166.1">
    <property type="nucleotide sequence ID" value="NZ_CP036279.1"/>
</dbReference>
<dbReference type="PANTHER" id="PTHR30055">
    <property type="entry name" value="HTH-TYPE TRANSCRIPTIONAL REGULATOR RUTR"/>
    <property type="match status" value="1"/>
</dbReference>
<evidence type="ECO:0000256" key="1">
    <source>
        <dbReference type="ARBA" id="ARBA00023015"/>
    </source>
</evidence>
<dbReference type="InterPro" id="IPR009057">
    <property type="entry name" value="Homeodomain-like_sf"/>
</dbReference>
<keyword evidence="2 4" id="KW-0238">DNA-binding</keyword>
<dbReference type="SUPFAM" id="SSF46689">
    <property type="entry name" value="Homeodomain-like"/>
    <property type="match status" value="1"/>
</dbReference>
<gene>
    <name evidence="6" type="primary">fadR</name>
    <name evidence="6" type="ORF">Pan216_16390</name>
</gene>
<dbReference type="OrthoDB" id="9814200at2"/>
<dbReference type="AlphaFoldDB" id="A0A518B1E8"/>
<evidence type="ECO:0000256" key="3">
    <source>
        <dbReference type="ARBA" id="ARBA00023163"/>
    </source>
</evidence>
<dbReference type="InterPro" id="IPR050109">
    <property type="entry name" value="HTH-type_TetR-like_transc_reg"/>
</dbReference>
<sequence length="245" mass="28148">MKSSPLTRKQREIQERQEKILDVSRTMLREGGYHGLNMDRIAAELEYSKGTIYGHFSCKEEIIIALAIQTMEKRMELFRRAALFRGSSRERMTAIGLAVELFVLLYPDHFMVERIIRTESIWLKTSEERRTATNHFENDCFGIVGGVVRDGITRGELVLPDGMSVEDLVFGLWALSHGAYTIMTTNDQLVVQGVREPLDATRRNYAMILDGAQWRPLSSEHDYAAVYRQIAQEIFPDECRRANRG</sequence>
<evidence type="ECO:0000313" key="6">
    <source>
        <dbReference type="EMBL" id="QDU60787.1"/>
    </source>
</evidence>
<dbReference type="PROSITE" id="PS50977">
    <property type="entry name" value="HTH_TETR_2"/>
    <property type="match status" value="1"/>
</dbReference>
<evidence type="ECO:0000259" key="5">
    <source>
        <dbReference type="PROSITE" id="PS50977"/>
    </source>
</evidence>